<dbReference type="PANTHER" id="PTHR45661">
    <property type="entry name" value="SURFACE ANTIGEN"/>
    <property type="match status" value="1"/>
</dbReference>
<dbReference type="PANTHER" id="PTHR45661:SF3">
    <property type="entry name" value="IG-LIKE DOMAIN-CONTAINING PROTEIN"/>
    <property type="match status" value="1"/>
</dbReference>
<reference evidence="1" key="2">
    <citation type="journal article" date="2021" name="PeerJ">
        <title>Extensive microbial diversity within the chicken gut microbiome revealed by metagenomics and culture.</title>
        <authorList>
            <person name="Gilroy R."/>
            <person name="Ravi A."/>
            <person name="Getino M."/>
            <person name="Pursley I."/>
            <person name="Horton D.L."/>
            <person name="Alikhan N.F."/>
            <person name="Baker D."/>
            <person name="Gharbi K."/>
            <person name="Hall N."/>
            <person name="Watson M."/>
            <person name="Adriaenssens E.M."/>
            <person name="Foster-Nyarko E."/>
            <person name="Jarju S."/>
            <person name="Secka A."/>
            <person name="Antonio M."/>
            <person name="Oren A."/>
            <person name="Chaudhuri R.R."/>
            <person name="La Ragione R."/>
            <person name="Hildebrand F."/>
            <person name="Pallen M.J."/>
        </authorList>
    </citation>
    <scope>NUCLEOTIDE SEQUENCE</scope>
    <source>
        <strain evidence="1">18911</strain>
    </source>
</reference>
<dbReference type="AlphaFoldDB" id="A0A9D1MIP3"/>
<protein>
    <submittedName>
        <fullName evidence="1">Leucine-rich repeat domain-containing protein</fullName>
    </submittedName>
</protein>
<gene>
    <name evidence="1" type="ORF">IAB05_05565</name>
</gene>
<reference evidence="1" key="1">
    <citation type="submission" date="2020-10" db="EMBL/GenBank/DDBJ databases">
        <authorList>
            <person name="Gilroy R."/>
        </authorList>
    </citation>
    <scope>NUCLEOTIDE SEQUENCE</scope>
    <source>
        <strain evidence="1">18911</strain>
    </source>
</reference>
<evidence type="ECO:0000313" key="1">
    <source>
        <dbReference type="EMBL" id="HIU60841.1"/>
    </source>
</evidence>
<dbReference type="Gene3D" id="3.80.10.10">
    <property type="entry name" value="Ribonuclease Inhibitor"/>
    <property type="match status" value="2"/>
</dbReference>
<dbReference type="InterPro" id="IPR032675">
    <property type="entry name" value="LRR_dom_sf"/>
</dbReference>
<dbReference type="Pfam" id="PF13306">
    <property type="entry name" value="LRR_5"/>
    <property type="match status" value="2"/>
</dbReference>
<dbReference type="InterPro" id="IPR026906">
    <property type="entry name" value="LRR_5"/>
</dbReference>
<comment type="caution">
    <text evidence="1">The sequence shown here is derived from an EMBL/GenBank/DDBJ whole genome shotgun (WGS) entry which is preliminary data.</text>
</comment>
<proteinExistence type="predicted"/>
<sequence length="525" mass="56955">SASDLVAVYFPEGSALVPQNDALPEEADPDSDDVGYDFTNYFIGEKVFGGCVKLTTVYTSFTLDNGNIVPSDNPGLGIISDYMFYNCKALKTVQIAEGLRLIGALAFASDSANAMKDLTTVSFPAALEVLGQQAFANTNLSSVSFSPQSEFRILGDWAFQGTEIASATFYSLTEYGKAPFWGNLAINSVYIYSDRVPDISVPSLTDMGDTSVTQTRFYVPITQLSDYRSKWGSQYSSGGLFQDYSLQIADLILAAEYENRNAGYALEPVDEDGDLQADGNTDYAKVVYLYYNGKTSLSVPETADVTINGITKYFTVTDIGGYVTVDSAATSPILTDRVTEIYLPDTVKRISDYAFYNMGKLSKLIWTYIGEGGFTMNYGQGVVDNLSLRSIGDYAFYATALETFYSSPQLTYIGAEAFADSKLHSVDLTKCDGLTIAASAFSGNKIVNLTIGSGVAELQRYCFANQDTGTAPMRIEFKGAPPTVETNLDPFGGNIVGTVVVPEAFYYKFVEDDISSALRGKYVKG</sequence>
<feature type="non-terminal residue" evidence="1">
    <location>
        <position position="1"/>
    </location>
</feature>
<accession>A0A9D1MIP3</accession>
<dbReference type="EMBL" id="DVNF01000162">
    <property type="protein sequence ID" value="HIU60841.1"/>
    <property type="molecule type" value="Genomic_DNA"/>
</dbReference>
<name>A0A9D1MIP3_9FIRM</name>
<dbReference type="InterPro" id="IPR053139">
    <property type="entry name" value="Surface_bspA-like"/>
</dbReference>
<evidence type="ECO:0000313" key="2">
    <source>
        <dbReference type="Proteomes" id="UP000824094"/>
    </source>
</evidence>
<dbReference type="Proteomes" id="UP000824094">
    <property type="component" value="Unassembled WGS sequence"/>
</dbReference>
<organism evidence="1 2">
    <name type="scientific">Candidatus Stercoripulliclostridium merdigallinarum</name>
    <dbReference type="NCBI Taxonomy" id="2840951"/>
    <lineage>
        <taxon>Bacteria</taxon>
        <taxon>Bacillati</taxon>
        <taxon>Bacillota</taxon>
        <taxon>Clostridia</taxon>
        <taxon>Eubacteriales</taxon>
        <taxon>Candidatus Stercoripulliclostridium</taxon>
    </lineage>
</organism>